<dbReference type="AlphaFoldDB" id="A0AAN6PR44"/>
<reference evidence="2" key="2">
    <citation type="submission" date="2023-05" db="EMBL/GenBank/DDBJ databases">
        <authorList>
            <consortium name="Lawrence Berkeley National Laboratory"/>
            <person name="Steindorff A."/>
            <person name="Hensen N."/>
            <person name="Bonometti L."/>
            <person name="Westerberg I."/>
            <person name="Brannstrom I.O."/>
            <person name="Guillou S."/>
            <person name="Cros-Aarteil S."/>
            <person name="Calhoun S."/>
            <person name="Haridas S."/>
            <person name="Kuo A."/>
            <person name="Mondo S."/>
            <person name="Pangilinan J."/>
            <person name="Riley R."/>
            <person name="Labutti K."/>
            <person name="Andreopoulos B."/>
            <person name="Lipzen A."/>
            <person name="Chen C."/>
            <person name="Yanf M."/>
            <person name="Daum C."/>
            <person name="Ng V."/>
            <person name="Clum A."/>
            <person name="Ohm R."/>
            <person name="Martin F."/>
            <person name="Silar P."/>
            <person name="Natvig D."/>
            <person name="Lalanne C."/>
            <person name="Gautier V."/>
            <person name="Ament-Velasquez S.L."/>
            <person name="Kruys A."/>
            <person name="Hutchinson M.I."/>
            <person name="Powell A.J."/>
            <person name="Barry K."/>
            <person name="Miller A.N."/>
            <person name="Grigoriev I.V."/>
            <person name="Debuchy R."/>
            <person name="Gladieux P."/>
            <person name="Thoren M.H."/>
            <person name="Johannesson H."/>
        </authorList>
    </citation>
    <scope>NUCLEOTIDE SEQUENCE</scope>
    <source>
        <strain evidence="2">CBS 757.83</strain>
    </source>
</reference>
<name>A0AAN6PR44_9PEZI</name>
<organism evidence="2 3">
    <name type="scientific">Parathielavia hyrcaniae</name>
    <dbReference type="NCBI Taxonomy" id="113614"/>
    <lineage>
        <taxon>Eukaryota</taxon>
        <taxon>Fungi</taxon>
        <taxon>Dikarya</taxon>
        <taxon>Ascomycota</taxon>
        <taxon>Pezizomycotina</taxon>
        <taxon>Sordariomycetes</taxon>
        <taxon>Sordariomycetidae</taxon>
        <taxon>Sordariales</taxon>
        <taxon>Chaetomiaceae</taxon>
        <taxon>Parathielavia</taxon>
    </lineage>
</organism>
<feature type="region of interest" description="Disordered" evidence="1">
    <location>
        <begin position="47"/>
        <end position="73"/>
    </location>
</feature>
<dbReference type="Proteomes" id="UP001305647">
    <property type="component" value="Unassembled WGS sequence"/>
</dbReference>
<sequence>MAAAEAERAALDAKINRLRLQKRMWFEKMARAISRGIDTVEELERVEREEAEALATSEASPGPSAAPTTPSRLPADFMSTWDAVYSDVPLEPALMTDFGFVGGPSFLAGQDSPDGTPPVSQGSGGS</sequence>
<keyword evidence="3" id="KW-1185">Reference proteome</keyword>
<protein>
    <submittedName>
        <fullName evidence="2">Uncharacterized protein</fullName>
    </submittedName>
</protein>
<accession>A0AAN6PR44</accession>
<gene>
    <name evidence="2" type="ORF">N658DRAFT_501832</name>
</gene>
<comment type="caution">
    <text evidence="2">The sequence shown here is derived from an EMBL/GenBank/DDBJ whole genome shotgun (WGS) entry which is preliminary data.</text>
</comment>
<evidence type="ECO:0000256" key="1">
    <source>
        <dbReference type="SAM" id="MobiDB-lite"/>
    </source>
</evidence>
<feature type="region of interest" description="Disordered" evidence="1">
    <location>
        <begin position="105"/>
        <end position="126"/>
    </location>
</feature>
<evidence type="ECO:0000313" key="2">
    <source>
        <dbReference type="EMBL" id="KAK4096218.1"/>
    </source>
</evidence>
<dbReference type="EMBL" id="MU863729">
    <property type="protein sequence ID" value="KAK4096218.1"/>
    <property type="molecule type" value="Genomic_DNA"/>
</dbReference>
<evidence type="ECO:0000313" key="3">
    <source>
        <dbReference type="Proteomes" id="UP001305647"/>
    </source>
</evidence>
<reference evidence="2" key="1">
    <citation type="journal article" date="2023" name="Mol. Phylogenet. Evol.">
        <title>Genome-scale phylogeny and comparative genomics of the fungal order Sordariales.</title>
        <authorList>
            <person name="Hensen N."/>
            <person name="Bonometti L."/>
            <person name="Westerberg I."/>
            <person name="Brannstrom I.O."/>
            <person name="Guillou S."/>
            <person name="Cros-Aarteil S."/>
            <person name="Calhoun S."/>
            <person name="Haridas S."/>
            <person name="Kuo A."/>
            <person name="Mondo S."/>
            <person name="Pangilinan J."/>
            <person name="Riley R."/>
            <person name="LaButti K."/>
            <person name="Andreopoulos B."/>
            <person name="Lipzen A."/>
            <person name="Chen C."/>
            <person name="Yan M."/>
            <person name="Daum C."/>
            <person name="Ng V."/>
            <person name="Clum A."/>
            <person name="Steindorff A."/>
            <person name="Ohm R.A."/>
            <person name="Martin F."/>
            <person name="Silar P."/>
            <person name="Natvig D.O."/>
            <person name="Lalanne C."/>
            <person name="Gautier V."/>
            <person name="Ament-Velasquez S.L."/>
            <person name="Kruys A."/>
            <person name="Hutchinson M.I."/>
            <person name="Powell A.J."/>
            <person name="Barry K."/>
            <person name="Miller A.N."/>
            <person name="Grigoriev I.V."/>
            <person name="Debuchy R."/>
            <person name="Gladieux P."/>
            <person name="Hiltunen Thoren M."/>
            <person name="Johannesson H."/>
        </authorList>
    </citation>
    <scope>NUCLEOTIDE SEQUENCE</scope>
    <source>
        <strain evidence="2">CBS 757.83</strain>
    </source>
</reference>
<proteinExistence type="predicted"/>
<feature type="compositionally biased region" description="Low complexity" evidence="1">
    <location>
        <begin position="53"/>
        <end position="71"/>
    </location>
</feature>